<protein>
    <submittedName>
        <fullName evidence="1">Uncharacterized protein</fullName>
    </submittedName>
</protein>
<evidence type="ECO:0000313" key="1">
    <source>
        <dbReference type="EMBL" id="DAF55230.1"/>
    </source>
</evidence>
<name>A0A8S5SW85_9CAUD</name>
<accession>A0A8S5SW85</accession>
<reference evidence="1" key="1">
    <citation type="journal article" date="2021" name="Proc. Natl. Acad. Sci. U.S.A.">
        <title>A Catalog of Tens of Thousands of Viruses from Human Metagenomes Reveals Hidden Associations with Chronic Diseases.</title>
        <authorList>
            <person name="Tisza M.J."/>
            <person name="Buck C.B."/>
        </authorList>
    </citation>
    <scope>NUCLEOTIDE SEQUENCE</scope>
    <source>
        <strain evidence="1">CtZHD14</strain>
    </source>
</reference>
<organism evidence="1">
    <name type="scientific">Siphoviridae sp. ctZHD14</name>
    <dbReference type="NCBI Taxonomy" id="2827891"/>
    <lineage>
        <taxon>Viruses</taxon>
        <taxon>Duplodnaviria</taxon>
        <taxon>Heunggongvirae</taxon>
        <taxon>Uroviricota</taxon>
        <taxon>Caudoviricetes</taxon>
    </lineage>
</organism>
<sequence>MSYCGLPILMIFTKEHKVFNIAPFTFVGFFFLKLRPGKPINKSRKLILLDLSTSLL</sequence>
<dbReference type="EMBL" id="BK032687">
    <property type="protein sequence ID" value="DAF55230.1"/>
    <property type="molecule type" value="Genomic_DNA"/>
</dbReference>
<proteinExistence type="predicted"/>